<organism evidence="5 6">
    <name type="scientific">Candidatus Magnetoglobus multicellularis str. Araruama</name>
    <dbReference type="NCBI Taxonomy" id="890399"/>
    <lineage>
        <taxon>Bacteria</taxon>
        <taxon>Pseudomonadati</taxon>
        <taxon>Thermodesulfobacteriota</taxon>
        <taxon>Desulfobacteria</taxon>
        <taxon>Desulfobacterales</taxon>
        <taxon>Desulfobacteraceae</taxon>
        <taxon>Candidatus Magnetoglobus</taxon>
    </lineage>
</organism>
<feature type="domain" description="HpcH/HpaI aldolase/citrate lyase" evidence="4">
    <location>
        <begin position="18"/>
        <end position="243"/>
    </location>
</feature>
<dbReference type="SUPFAM" id="SSF51621">
    <property type="entry name" value="Phosphoenolpyruvate/pyruvate domain"/>
    <property type="match status" value="1"/>
</dbReference>
<dbReference type="InterPro" id="IPR015813">
    <property type="entry name" value="Pyrv/PenolPyrv_kinase-like_dom"/>
</dbReference>
<dbReference type="AlphaFoldDB" id="A0A1V1PA17"/>
<dbReference type="InterPro" id="IPR040442">
    <property type="entry name" value="Pyrv_kinase-like_dom_sf"/>
</dbReference>
<dbReference type="Pfam" id="PF03328">
    <property type="entry name" value="HpcH_HpaI"/>
    <property type="match status" value="1"/>
</dbReference>
<dbReference type="Proteomes" id="UP000189670">
    <property type="component" value="Unassembled WGS sequence"/>
</dbReference>
<evidence type="ECO:0000256" key="3">
    <source>
        <dbReference type="ARBA" id="ARBA00023239"/>
    </source>
</evidence>
<dbReference type="EMBL" id="ATBP01000249">
    <property type="protein sequence ID" value="ETR71603.1"/>
    <property type="molecule type" value="Genomic_DNA"/>
</dbReference>
<dbReference type="PANTHER" id="PTHR30502">
    <property type="entry name" value="2-KETO-3-DEOXY-L-RHAMNONATE ALDOLASE"/>
    <property type="match status" value="1"/>
</dbReference>
<name>A0A1V1PA17_9BACT</name>
<dbReference type="Gene3D" id="3.20.20.60">
    <property type="entry name" value="Phosphoenolpyruvate-binding domains"/>
    <property type="match status" value="1"/>
</dbReference>
<protein>
    <submittedName>
        <fullName evidence="5">2-dehydro-3-deoxyglucarate aldolase</fullName>
    </submittedName>
</protein>
<evidence type="ECO:0000313" key="6">
    <source>
        <dbReference type="Proteomes" id="UP000189670"/>
    </source>
</evidence>
<dbReference type="GO" id="GO:0016832">
    <property type="term" value="F:aldehyde-lyase activity"/>
    <property type="evidence" value="ECO:0007669"/>
    <property type="project" value="TreeGrafter"/>
</dbReference>
<keyword evidence="2" id="KW-0479">Metal-binding</keyword>
<dbReference type="GO" id="GO:0046872">
    <property type="term" value="F:metal ion binding"/>
    <property type="evidence" value="ECO:0007669"/>
    <property type="project" value="UniProtKB-KW"/>
</dbReference>
<evidence type="ECO:0000259" key="4">
    <source>
        <dbReference type="Pfam" id="PF03328"/>
    </source>
</evidence>
<evidence type="ECO:0000256" key="1">
    <source>
        <dbReference type="ARBA" id="ARBA00005568"/>
    </source>
</evidence>
<reference evidence="6" key="1">
    <citation type="submission" date="2012-11" db="EMBL/GenBank/DDBJ databases">
        <authorList>
            <person name="Lucero-Rivera Y.E."/>
            <person name="Tovar-Ramirez D."/>
        </authorList>
    </citation>
    <scope>NUCLEOTIDE SEQUENCE [LARGE SCALE GENOMIC DNA]</scope>
    <source>
        <strain evidence="6">Araruama</strain>
    </source>
</reference>
<evidence type="ECO:0000313" key="5">
    <source>
        <dbReference type="EMBL" id="ETR71603.1"/>
    </source>
</evidence>
<gene>
    <name evidence="5" type="ORF">OMM_02373</name>
</gene>
<comment type="similarity">
    <text evidence="1">Belongs to the HpcH/HpaI aldolase family.</text>
</comment>
<keyword evidence="3" id="KW-0456">Lyase</keyword>
<accession>A0A1V1PA17</accession>
<comment type="caution">
    <text evidence="5">The sequence shown here is derived from an EMBL/GenBank/DDBJ whole genome shotgun (WGS) entry which is preliminary data.</text>
</comment>
<dbReference type="InterPro" id="IPR005000">
    <property type="entry name" value="Aldolase/citrate-lyase_domain"/>
</dbReference>
<dbReference type="InterPro" id="IPR050251">
    <property type="entry name" value="HpcH-HpaI_aldolase"/>
</dbReference>
<dbReference type="GO" id="GO:0005737">
    <property type="term" value="C:cytoplasm"/>
    <property type="evidence" value="ECO:0007669"/>
    <property type="project" value="TreeGrafter"/>
</dbReference>
<evidence type="ECO:0000256" key="2">
    <source>
        <dbReference type="ARBA" id="ARBA00022723"/>
    </source>
</evidence>
<dbReference type="PANTHER" id="PTHR30502:SF0">
    <property type="entry name" value="PHOSPHOENOLPYRUVATE CARBOXYLASE FAMILY PROTEIN"/>
    <property type="match status" value="1"/>
</dbReference>
<proteinExistence type="inferred from homology"/>
<sequence>MINNPCRNKILNNKPIIGSWIQIPDPVSAEIMTRAGFDFLAIDTEHGIMDLETVSNLIRAIESISKTVIPMVRLAGNDYSITKRYLDAGAKGIIVPFVNSNSEALEIIRSAKYYPDGERGVGFCRANNYGVDFEKYISEANENILIVAQIENIIAIGNIDDIISIPLIDAVFIGPYDISASMGIPGQLNHPKMKEAISTVLNKGNEYGKTVGIHVVAPDPEEVKRNLKNGFNMIAYSLDTVMLAQMCSIGLKQIKELLYE</sequence>